<reference evidence="1 2" key="1">
    <citation type="journal article" date="2017" name="Syst. Appl. Microbiol.">
        <title>Pseudomonas caspiana sp. nov., a citrus pathogen in the Pseudomonas syringae phylogenetic group.</title>
        <authorList>
            <person name="Busquets A."/>
            <person name="Gomila M."/>
            <person name="Beiki F."/>
            <person name="Mulet M."/>
            <person name="Rahimian H."/>
            <person name="Garcia-Valdes E."/>
            <person name="Lalucat J."/>
        </authorList>
    </citation>
    <scope>NUCLEOTIDE SEQUENCE [LARGE SCALE GENOMIC DNA]</scope>
    <source>
        <strain evidence="1 2">FBF102</strain>
    </source>
</reference>
<gene>
    <name evidence="1" type="ORF">AUC60_00785</name>
</gene>
<organism evidence="1 2">
    <name type="scientific">Pseudomonas caspiana</name>
    <dbReference type="NCBI Taxonomy" id="1451454"/>
    <lineage>
        <taxon>Bacteria</taxon>
        <taxon>Pseudomonadati</taxon>
        <taxon>Pseudomonadota</taxon>
        <taxon>Gammaproteobacteria</taxon>
        <taxon>Pseudomonadales</taxon>
        <taxon>Pseudomonadaceae</taxon>
        <taxon>Pseudomonas</taxon>
    </lineage>
</organism>
<keyword evidence="2" id="KW-1185">Reference proteome</keyword>
<accession>A0A1Y3P745</accession>
<dbReference type="EMBL" id="LOHF01000001">
    <property type="protein sequence ID" value="OUM75676.1"/>
    <property type="molecule type" value="Genomic_DNA"/>
</dbReference>
<dbReference type="AlphaFoldDB" id="A0A1Y3P745"/>
<comment type="caution">
    <text evidence="1">The sequence shown here is derived from an EMBL/GenBank/DDBJ whole genome shotgun (WGS) entry which is preliminary data.</text>
</comment>
<protein>
    <submittedName>
        <fullName evidence="1">Uncharacterized protein</fullName>
    </submittedName>
</protein>
<evidence type="ECO:0000313" key="2">
    <source>
        <dbReference type="Proteomes" id="UP000195440"/>
    </source>
</evidence>
<proteinExistence type="predicted"/>
<evidence type="ECO:0000313" key="1">
    <source>
        <dbReference type="EMBL" id="OUM75676.1"/>
    </source>
</evidence>
<sequence length="62" mass="7192">MDISAKMTIIKNAKRSRQLKIKKFHFRAKEIRIAADREVSRGDSGIDSHLPRPFMLNPPFAR</sequence>
<name>A0A1Y3P745_9PSED</name>
<dbReference type="Proteomes" id="UP000195440">
    <property type="component" value="Unassembled WGS sequence"/>
</dbReference>